<evidence type="ECO:0000256" key="1">
    <source>
        <dbReference type="SAM" id="MobiDB-lite"/>
    </source>
</evidence>
<feature type="region of interest" description="Disordered" evidence="1">
    <location>
        <begin position="32"/>
        <end position="77"/>
    </location>
</feature>
<protein>
    <submittedName>
        <fullName evidence="2">Uncharacterized protein</fullName>
    </submittedName>
</protein>
<name>A0A022PXU5_ERYGU</name>
<dbReference type="Proteomes" id="UP000030748">
    <property type="component" value="Unassembled WGS sequence"/>
</dbReference>
<sequence length="77" mass="8608">MPGRSITPNKLAAKKTKRGLISLPVQRFFPFSKKINHPPSTNQSPVMSRRILGPDYLQEPLQPPWQKKGTGPNDTDA</sequence>
<proteinExistence type="predicted"/>
<organism evidence="2 3">
    <name type="scientific">Erythranthe guttata</name>
    <name type="common">Yellow monkey flower</name>
    <name type="synonym">Mimulus guttatus</name>
    <dbReference type="NCBI Taxonomy" id="4155"/>
    <lineage>
        <taxon>Eukaryota</taxon>
        <taxon>Viridiplantae</taxon>
        <taxon>Streptophyta</taxon>
        <taxon>Embryophyta</taxon>
        <taxon>Tracheophyta</taxon>
        <taxon>Spermatophyta</taxon>
        <taxon>Magnoliopsida</taxon>
        <taxon>eudicotyledons</taxon>
        <taxon>Gunneridae</taxon>
        <taxon>Pentapetalae</taxon>
        <taxon>asterids</taxon>
        <taxon>lamiids</taxon>
        <taxon>Lamiales</taxon>
        <taxon>Phrymaceae</taxon>
        <taxon>Erythranthe</taxon>
    </lineage>
</organism>
<evidence type="ECO:0000313" key="2">
    <source>
        <dbReference type="EMBL" id="EYU19658.1"/>
    </source>
</evidence>
<dbReference type="EMBL" id="KI632289">
    <property type="protein sequence ID" value="EYU19658.1"/>
    <property type="molecule type" value="Genomic_DNA"/>
</dbReference>
<accession>A0A022PXU5</accession>
<reference evidence="2 3" key="1">
    <citation type="journal article" date="2013" name="Proc. Natl. Acad. Sci. U.S.A.">
        <title>Fine-scale variation in meiotic recombination in Mimulus inferred from population shotgun sequencing.</title>
        <authorList>
            <person name="Hellsten U."/>
            <person name="Wright K.M."/>
            <person name="Jenkins J."/>
            <person name="Shu S."/>
            <person name="Yuan Y."/>
            <person name="Wessler S.R."/>
            <person name="Schmutz J."/>
            <person name="Willis J.H."/>
            <person name="Rokhsar D.S."/>
        </authorList>
    </citation>
    <scope>NUCLEOTIDE SEQUENCE [LARGE SCALE GENOMIC DNA]</scope>
    <source>
        <strain evidence="3">cv. DUN x IM62</strain>
    </source>
</reference>
<dbReference type="AlphaFoldDB" id="A0A022PXU5"/>
<gene>
    <name evidence="2" type="ORF">MIMGU_mgv11b016993mg</name>
</gene>
<evidence type="ECO:0000313" key="3">
    <source>
        <dbReference type="Proteomes" id="UP000030748"/>
    </source>
</evidence>
<keyword evidence="3" id="KW-1185">Reference proteome</keyword>